<evidence type="ECO:0000256" key="1">
    <source>
        <dbReference type="ARBA" id="ARBA00004651"/>
    </source>
</evidence>
<evidence type="ECO:0000256" key="5">
    <source>
        <dbReference type="ARBA" id="ARBA00023136"/>
    </source>
</evidence>
<keyword evidence="2" id="KW-1003">Cell membrane</keyword>
<evidence type="ECO:0000256" key="6">
    <source>
        <dbReference type="SAM" id="Phobius"/>
    </source>
</evidence>
<evidence type="ECO:0000256" key="2">
    <source>
        <dbReference type="ARBA" id="ARBA00022475"/>
    </source>
</evidence>
<feature type="transmembrane region" description="Helical" evidence="6">
    <location>
        <begin position="257"/>
        <end position="282"/>
    </location>
</feature>
<feature type="transmembrane region" description="Helical" evidence="6">
    <location>
        <begin position="288"/>
        <end position="308"/>
    </location>
</feature>
<dbReference type="Proteomes" id="UP000199147">
    <property type="component" value="Unassembled WGS sequence"/>
</dbReference>
<gene>
    <name evidence="7" type="ORF">BN2156_00243</name>
</gene>
<proteinExistence type="predicted"/>
<keyword evidence="5 6" id="KW-0472">Membrane</keyword>
<reference evidence="8" key="1">
    <citation type="submission" date="2015-07" db="EMBL/GenBank/DDBJ databases">
        <authorList>
            <person name="Urmite Genomes"/>
        </authorList>
    </citation>
    <scope>NUCLEOTIDE SEQUENCE [LARGE SCALE GENOMIC DNA]</scope>
    <source>
        <strain evidence="8">type strain: ATCC 49404</strain>
    </source>
</reference>
<keyword evidence="8" id="KW-1185">Reference proteome</keyword>
<dbReference type="STRING" id="146018.BN2156_00243"/>
<dbReference type="GO" id="GO:0005886">
    <property type="term" value="C:plasma membrane"/>
    <property type="evidence" value="ECO:0007669"/>
    <property type="project" value="UniProtKB-SubCell"/>
</dbReference>
<feature type="transmembrane region" description="Helical" evidence="6">
    <location>
        <begin position="192"/>
        <end position="212"/>
    </location>
</feature>
<keyword evidence="3 6" id="KW-0812">Transmembrane</keyword>
<protein>
    <submittedName>
        <fullName evidence="7">Putative integral membrane protein</fullName>
    </submittedName>
</protein>
<feature type="transmembrane region" description="Helical" evidence="6">
    <location>
        <begin position="377"/>
        <end position="396"/>
    </location>
</feature>
<dbReference type="InterPro" id="IPR019108">
    <property type="entry name" value="Caa3_assmbl_CtaG-rel"/>
</dbReference>
<dbReference type="EMBL" id="CWKH01000001">
    <property type="protein sequence ID" value="CRZ13410.1"/>
    <property type="molecule type" value="Genomic_DNA"/>
</dbReference>
<dbReference type="AlphaFoldDB" id="A0A0H5RGX6"/>
<evidence type="ECO:0000313" key="8">
    <source>
        <dbReference type="Proteomes" id="UP000199147"/>
    </source>
</evidence>
<evidence type="ECO:0000256" key="4">
    <source>
        <dbReference type="ARBA" id="ARBA00022989"/>
    </source>
</evidence>
<comment type="subcellular location">
    <subcellularLocation>
        <location evidence="1">Cell membrane</location>
        <topology evidence="1">Multi-pass membrane protein</topology>
    </subcellularLocation>
</comment>
<sequence length="667" mass="70934">MAATFDSFARRKAGSTMARVRMSTAAGVWRERLTLLGIVTGCTAVLSVSAVHLGAQRLAAAGIADPGPATSAARLFGHWAGTLAGALCLGALVWIVTTATPREDGRIDTVSFAAHLLVERIAIVWACCASAMVVVSASADAGIPIGRLVAGPGLGSTIAASEVARGWCVTAICALVLAVGVRFTLHWMGHCVALLPALIGVVAVAVTGNAGQGPDHDIATSAVIVFSVAVAVLAGTKITSAVLRDVAFRRRVQMLQLTCGAVAIIYGAVLATLMLGGLPILGSAYGRAVAVAGVLLVLVWVGDGALLLTRRAPSRWVDAVSAGAMIVVTAALTLAASGVPPRFTVHEFSTWDIFLGYQLDSPPSPVSLVTEWRFDPLIGTTAIALAVGYLIAVTRLRRRGDQWPVGRTVAWCLGCAALLITTSSGVRAYGSAMFSVHMGEHMALNMFVPVLLVLGAPVTLALRVLPAAAKGGTPGPREWLVWFVHAPVTRFLSHPVTAFILFVGSLYLVYFTPLFDTLIRYHWGHEFMSVHFLLTGYLYYWGIIGIDPGPRRLPFLGRLGLLFAVMPFHAFFGIATMTMTSSLGESFYRSVNLPWLQSISDDQHLGGAIAWGSSELPVLIVVIALVAQWARQDRRAGAREDRHSDRGYDDELDAYNAMLHELSRNRR</sequence>
<feature type="transmembrane region" description="Helical" evidence="6">
    <location>
        <begin position="117"/>
        <end position="139"/>
    </location>
</feature>
<feature type="transmembrane region" description="Helical" evidence="6">
    <location>
        <begin position="218"/>
        <end position="236"/>
    </location>
</feature>
<keyword evidence="4 6" id="KW-1133">Transmembrane helix</keyword>
<feature type="transmembrane region" description="Helical" evidence="6">
    <location>
        <begin position="320"/>
        <end position="339"/>
    </location>
</feature>
<feature type="transmembrane region" description="Helical" evidence="6">
    <location>
        <begin position="496"/>
        <end position="515"/>
    </location>
</feature>
<feature type="transmembrane region" description="Helical" evidence="6">
    <location>
        <begin position="408"/>
        <end position="430"/>
    </location>
</feature>
<feature type="transmembrane region" description="Helical" evidence="6">
    <location>
        <begin position="442"/>
        <end position="462"/>
    </location>
</feature>
<feature type="transmembrane region" description="Helical" evidence="6">
    <location>
        <begin position="527"/>
        <end position="547"/>
    </location>
</feature>
<feature type="transmembrane region" description="Helical" evidence="6">
    <location>
        <begin position="559"/>
        <end position="584"/>
    </location>
</feature>
<evidence type="ECO:0000256" key="3">
    <source>
        <dbReference type="ARBA" id="ARBA00022692"/>
    </source>
</evidence>
<organism evidence="7 8">
    <name type="scientific">Mycolicibacterium neworleansense</name>
    <dbReference type="NCBI Taxonomy" id="146018"/>
    <lineage>
        <taxon>Bacteria</taxon>
        <taxon>Bacillati</taxon>
        <taxon>Actinomycetota</taxon>
        <taxon>Actinomycetes</taxon>
        <taxon>Mycobacteriales</taxon>
        <taxon>Mycobacteriaceae</taxon>
        <taxon>Mycolicibacterium</taxon>
    </lineage>
</organism>
<evidence type="ECO:0000313" key="7">
    <source>
        <dbReference type="EMBL" id="CRZ13410.1"/>
    </source>
</evidence>
<feature type="transmembrane region" description="Helical" evidence="6">
    <location>
        <begin position="164"/>
        <end position="185"/>
    </location>
</feature>
<name>A0A0H5RGX6_9MYCO</name>
<feature type="transmembrane region" description="Helical" evidence="6">
    <location>
        <begin position="604"/>
        <end position="627"/>
    </location>
</feature>
<accession>A0A0H5RGX6</accession>
<dbReference type="Pfam" id="PF09678">
    <property type="entry name" value="Caa3_CtaG"/>
    <property type="match status" value="1"/>
</dbReference>
<feature type="transmembrane region" description="Helical" evidence="6">
    <location>
        <begin position="76"/>
        <end position="96"/>
    </location>
</feature>